<comment type="pathway">
    <text evidence="2">Secondary metabolite biosynthesis; terpenoid biosynthesis.</text>
</comment>
<dbReference type="GO" id="GO:0016829">
    <property type="term" value="F:lyase activity"/>
    <property type="evidence" value="ECO:0007669"/>
    <property type="project" value="UniProtKB-KW"/>
</dbReference>
<dbReference type="Gene3D" id="1.10.600.10">
    <property type="entry name" value="Farnesyl Diphosphate Synthase"/>
    <property type="match status" value="1"/>
</dbReference>
<evidence type="ECO:0000256" key="3">
    <source>
        <dbReference type="ARBA" id="ARBA00022723"/>
    </source>
</evidence>
<dbReference type="PANTHER" id="PTHR31225:SF221">
    <property type="entry name" value="(-)-GERMACRENE D SYNTHASE"/>
    <property type="match status" value="1"/>
</dbReference>
<comment type="caution">
    <text evidence="6">The sequence shown here is derived from an EMBL/GenBank/DDBJ whole genome shotgun (WGS) entry which is preliminary data.</text>
</comment>
<dbReference type="EMBL" id="JBEAFC010000004">
    <property type="protein sequence ID" value="KAL1560791.1"/>
    <property type="molecule type" value="Genomic_DNA"/>
</dbReference>
<proteinExistence type="predicted"/>
<keyword evidence="4 6" id="KW-0456">Lyase</keyword>
<keyword evidence="7" id="KW-1185">Reference proteome</keyword>
<dbReference type="Proteomes" id="UP001567538">
    <property type="component" value="Unassembled WGS sequence"/>
</dbReference>
<dbReference type="InterPro" id="IPR005630">
    <property type="entry name" value="Terpene_synthase_metal-bd"/>
</dbReference>
<dbReference type="PANTHER" id="PTHR31225">
    <property type="entry name" value="OS04G0344100 PROTEIN-RELATED"/>
    <property type="match status" value="1"/>
</dbReference>
<reference evidence="6 7" key="1">
    <citation type="submission" date="2024-06" db="EMBL/GenBank/DDBJ databases">
        <title>A chromosome level genome sequence of Diviner's sage (Salvia divinorum).</title>
        <authorList>
            <person name="Ford S.A."/>
            <person name="Ro D.-K."/>
            <person name="Ness R.W."/>
            <person name="Phillips M.A."/>
        </authorList>
    </citation>
    <scope>NUCLEOTIDE SEQUENCE [LARGE SCALE GENOMIC DNA]</scope>
    <source>
        <strain evidence="6">SAF-2024a</strain>
        <tissue evidence="6">Leaf</tissue>
    </source>
</reference>
<organism evidence="6 7">
    <name type="scientific">Salvia divinorum</name>
    <name type="common">Maria pastora</name>
    <name type="synonym">Diviner's sage</name>
    <dbReference type="NCBI Taxonomy" id="28513"/>
    <lineage>
        <taxon>Eukaryota</taxon>
        <taxon>Viridiplantae</taxon>
        <taxon>Streptophyta</taxon>
        <taxon>Embryophyta</taxon>
        <taxon>Tracheophyta</taxon>
        <taxon>Spermatophyta</taxon>
        <taxon>Magnoliopsida</taxon>
        <taxon>eudicotyledons</taxon>
        <taxon>Gunneridae</taxon>
        <taxon>Pentapetalae</taxon>
        <taxon>asterids</taxon>
        <taxon>lamiids</taxon>
        <taxon>Lamiales</taxon>
        <taxon>Lamiaceae</taxon>
        <taxon>Nepetoideae</taxon>
        <taxon>Mentheae</taxon>
        <taxon>Salviinae</taxon>
        <taxon>Salvia</taxon>
        <taxon>Salvia subgen. Calosphace</taxon>
    </lineage>
</organism>
<evidence type="ECO:0000256" key="1">
    <source>
        <dbReference type="ARBA" id="ARBA00001946"/>
    </source>
</evidence>
<dbReference type="SUPFAM" id="SSF48576">
    <property type="entry name" value="Terpenoid synthases"/>
    <property type="match status" value="1"/>
</dbReference>
<keyword evidence="3" id="KW-0479">Metal-binding</keyword>
<dbReference type="GO" id="GO:0016114">
    <property type="term" value="P:terpenoid biosynthetic process"/>
    <property type="evidence" value="ECO:0007669"/>
    <property type="project" value="UniProtKB-ARBA"/>
</dbReference>
<evidence type="ECO:0000313" key="6">
    <source>
        <dbReference type="EMBL" id="KAL1560791.1"/>
    </source>
</evidence>
<name>A0ABD1HWD8_SALDI</name>
<evidence type="ECO:0000256" key="4">
    <source>
        <dbReference type="ARBA" id="ARBA00023239"/>
    </source>
</evidence>
<dbReference type="InterPro" id="IPR008949">
    <property type="entry name" value="Isoprenoid_synthase_dom_sf"/>
</dbReference>
<sequence>MKVAIPSCAYVAIATTCLLGMGDQVSKQDFDWIAKEPHIVVASSIICRLMDDIVGEEFEQKTSAIECYIKQYGVSKEAACAELQQQVKNAWKDMNRECLEPRPASMKILMRIFNLGRAMHLLYSKGDGYSDPNRSKELIKMVLVEPLKI</sequence>
<dbReference type="AlphaFoldDB" id="A0ABD1HWD8"/>
<comment type="cofactor">
    <cofactor evidence="1">
        <name>Mg(2+)</name>
        <dbReference type="ChEBI" id="CHEBI:18420"/>
    </cofactor>
</comment>
<dbReference type="GO" id="GO:0046872">
    <property type="term" value="F:metal ion binding"/>
    <property type="evidence" value="ECO:0007669"/>
    <property type="project" value="UniProtKB-KW"/>
</dbReference>
<gene>
    <name evidence="6" type="primary">TPS1</name>
    <name evidence="6" type="ORF">AAHA92_10963</name>
</gene>
<dbReference type="Pfam" id="PF03936">
    <property type="entry name" value="Terpene_synth_C"/>
    <property type="match status" value="1"/>
</dbReference>
<dbReference type="EC" id="4.2.3.-" evidence="6"/>
<evidence type="ECO:0000259" key="5">
    <source>
        <dbReference type="Pfam" id="PF03936"/>
    </source>
</evidence>
<evidence type="ECO:0000256" key="2">
    <source>
        <dbReference type="ARBA" id="ARBA00004721"/>
    </source>
</evidence>
<evidence type="ECO:0000313" key="7">
    <source>
        <dbReference type="Proteomes" id="UP001567538"/>
    </source>
</evidence>
<dbReference type="InterPro" id="IPR050148">
    <property type="entry name" value="Terpene_synthase-like"/>
</dbReference>
<feature type="domain" description="Terpene synthase metal-binding" evidence="5">
    <location>
        <begin position="1"/>
        <end position="93"/>
    </location>
</feature>
<protein>
    <submittedName>
        <fullName evidence="6">Trehalose-6-P synthase/phosphatase complex synthase subunit</fullName>
        <ecNumber evidence="6">4.2.3.-</ecNumber>
    </submittedName>
</protein>
<accession>A0ABD1HWD8</accession>